<feature type="domain" description="NAD-dependent epimerase/dehydratase" evidence="1">
    <location>
        <begin position="3"/>
        <end position="250"/>
    </location>
</feature>
<dbReference type="InterPro" id="IPR001509">
    <property type="entry name" value="Epimerase_deHydtase"/>
</dbReference>
<protein>
    <submittedName>
        <fullName evidence="2">UDP-glucose 4-epimerase</fullName>
    </submittedName>
</protein>
<dbReference type="Proteomes" id="UP000184363">
    <property type="component" value="Unassembled WGS sequence"/>
</dbReference>
<reference evidence="2 3" key="1">
    <citation type="submission" date="2016-11" db="EMBL/GenBank/DDBJ databases">
        <authorList>
            <person name="Jaros S."/>
            <person name="Januszkiewicz K."/>
            <person name="Wedrychowicz H."/>
        </authorList>
    </citation>
    <scope>NUCLEOTIDE SEQUENCE [LARGE SCALE GENOMIC DNA]</scope>
    <source>
        <strain evidence="2 3">DSM 43832</strain>
    </source>
</reference>
<gene>
    <name evidence="2" type="ORF">SAMN05443637_13421</name>
</gene>
<dbReference type="InterPro" id="IPR050177">
    <property type="entry name" value="Lipid_A_modif_metabolic_enz"/>
</dbReference>
<accession>A0A1M7BBD2</accession>
<keyword evidence="3" id="KW-1185">Reference proteome</keyword>
<proteinExistence type="predicted"/>
<dbReference type="OrthoDB" id="9801785at2"/>
<sequence>MRVLVTGGLGVNGSWVVRELVGREHEVAVFENRRDLSLVEDVAEKIELIVGDVRDADAVTGAVSRVRPDCVVHLAAFVSCETDPHTAIAVNIGGAARVCEAAAAASVRRVVYTSSKAVYGPTTGARGYPTYAPIVEDDERRPRGMYDITKTAAEDVLDWYARTTGLECVSLRFSTIYGPGKLQRHGALAGFGQQISVYSAMVELPASGRSFALDHGADERDDLIYVLDVADAIALVASAPGPLRHRAYNVSSGRAISLGEFADVIRRAIPGAVLELGPGLNPMDAKESAYMVLDRTRMEEEFQWRPRYDPDRAVRHYYEHVTARRP</sequence>
<evidence type="ECO:0000313" key="3">
    <source>
        <dbReference type="Proteomes" id="UP000184363"/>
    </source>
</evidence>
<dbReference type="RefSeq" id="WP_073460546.1">
    <property type="nucleotide sequence ID" value="NZ_FRAP01000034.1"/>
</dbReference>
<dbReference type="Gene3D" id="3.40.50.720">
    <property type="entry name" value="NAD(P)-binding Rossmann-like Domain"/>
    <property type="match status" value="1"/>
</dbReference>
<organism evidence="2 3">
    <name type="scientific">Pseudonocardia thermophila</name>
    <dbReference type="NCBI Taxonomy" id="1848"/>
    <lineage>
        <taxon>Bacteria</taxon>
        <taxon>Bacillati</taxon>
        <taxon>Actinomycetota</taxon>
        <taxon>Actinomycetes</taxon>
        <taxon>Pseudonocardiales</taxon>
        <taxon>Pseudonocardiaceae</taxon>
        <taxon>Pseudonocardia</taxon>
    </lineage>
</organism>
<evidence type="ECO:0000313" key="2">
    <source>
        <dbReference type="EMBL" id="SHL52241.1"/>
    </source>
</evidence>
<name>A0A1M7BBD2_PSETH</name>
<dbReference type="STRING" id="1848.SAMN05443637_13421"/>
<dbReference type="SUPFAM" id="SSF51735">
    <property type="entry name" value="NAD(P)-binding Rossmann-fold domains"/>
    <property type="match status" value="1"/>
</dbReference>
<evidence type="ECO:0000259" key="1">
    <source>
        <dbReference type="Pfam" id="PF01370"/>
    </source>
</evidence>
<dbReference type="AlphaFoldDB" id="A0A1M7BBD2"/>
<dbReference type="EMBL" id="FRAP01000034">
    <property type="protein sequence ID" value="SHL52241.1"/>
    <property type="molecule type" value="Genomic_DNA"/>
</dbReference>
<dbReference type="Pfam" id="PF01370">
    <property type="entry name" value="Epimerase"/>
    <property type="match status" value="1"/>
</dbReference>
<dbReference type="PANTHER" id="PTHR43245">
    <property type="entry name" value="BIFUNCTIONAL POLYMYXIN RESISTANCE PROTEIN ARNA"/>
    <property type="match status" value="1"/>
</dbReference>
<dbReference type="InterPro" id="IPR036291">
    <property type="entry name" value="NAD(P)-bd_dom_sf"/>
</dbReference>